<protein>
    <submittedName>
        <fullName evidence="2">Uncharacterized protein</fullName>
    </submittedName>
</protein>
<feature type="compositionally biased region" description="Low complexity" evidence="1">
    <location>
        <begin position="15"/>
        <end position="43"/>
    </location>
</feature>
<evidence type="ECO:0000313" key="2">
    <source>
        <dbReference type="EMBL" id="BBU69860.1"/>
    </source>
</evidence>
<evidence type="ECO:0000256" key="1">
    <source>
        <dbReference type="SAM" id="MobiDB-lite"/>
    </source>
</evidence>
<feature type="compositionally biased region" description="Polar residues" evidence="1">
    <location>
        <begin position="1"/>
        <end position="14"/>
    </location>
</feature>
<dbReference type="Proteomes" id="UP000463961">
    <property type="component" value="Chromosome"/>
</dbReference>
<dbReference type="AlphaFoldDB" id="A0A679I5A9"/>
<reference evidence="3" key="1">
    <citation type="submission" date="2020-01" db="EMBL/GenBank/DDBJ databases">
        <title>Phosphoaccumulans saitamaens gen. nov., sp. nov., a polyphosphate accumulating bacterium isolated from surface river water.</title>
        <authorList>
            <person name="Watanabe K."/>
            <person name="Suda W."/>
        </authorList>
    </citation>
    <scope>NUCLEOTIDE SEQUENCE [LARGE SCALE GENOMIC DNA]</scope>
    <source>
        <strain evidence="3">ICHIAU1</strain>
    </source>
</reference>
<feature type="region of interest" description="Disordered" evidence="1">
    <location>
        <begin position="1"/>
        <end position="57"/>
    </location>
</feature>
<sequence>MATRPSTTRKSPANVTATATTSTTTAKSAATKTAATKTAAPRTAAKKPVRRATSAVARKPVSAIVTKNLKSVIAKTVSASVKTKATPVAAPVVKPKKVKLVRATFSFPDHEHDLLIDLKKRAKKLGKEFKKSEILRAGIAHLVALADAALVNTLAKVERVKTGRPAKKSKKK</sequence>
<gene>
    <name evidence="2" type="ORF">ICHIAU1_21430</name>
</gene>
<dbReference type="EMBL" id="AP022345">
    <property type="protein sequence ID" value="BBU69860.1"/>
    <property type="molecule type" value="Genomic_DNA"/>
</dbReference>
<dbReference type="RefSeq" id="WP_162049468.1">
    <property type="nucleotide sequence ID" value="NZ_AP019011.1"/>
</dbReference>
<keyword evidence="3" id="KW-1185">Reference proteome</keyword>
<accession>A0A679I5A9</accession>
<name>A0A679I5A9_9RHOO</name>
<organism evidence="2 3">
    <name type="scientific">Fluviibacter phosphoraccumulans</name>
    <dbReference type="NCBI Taxonomy" id="1751046"/>
    <lineage>
        <taxon>Bacteria</taxon>
        <taxon>Pseudomonadati</taxon>
        <taxon>Pseudomonadota</taxon>
        <taxon>Betaproteobacteria</taxon>
        <taxon>Rhodocyclales</taxon>
        <taxon>Fluviibacteraceae</taxon>
        <taxon>Fluviibacter</taxon>
    </lineage>
</organism>
<evidence type="ECO:0000313" key="3">
    <source>
        <dbReference type="Proteomes" id="UP000463961"/>
    </source>
</evidence>
<proteinExistence type="predicted"/>